<proteinExistence type="predicted"/>
<keyword evidence="1" id="KW-0472">Membrane</keyword>
<sequence>MESEIVLLGIALAGLMTMGILKITSSAGRTRED</sequence>
<dbReference type="EMBL" id="UINC01231510">
    <property type="protein sequence ID" value="SVE64074.1"/>
    <property type="molecule type" value="Genomic_DNA"/>
</dbReference>
<gene>
    <name evidence="2" type="ORF">METZ01_LOCUS516928</name>
</gene>
<accession>A0A383F5B2</accession>
<keyword evidence="1" id="KW-1133">Transmembrane helix</keyword>
<evidence type="ECO:0000256" key="1">
    <source>
        <dbReference type="SAM" id="Phobius"/>
    </source>
</evidence>
<reference evidence="2" key="1">
    <citation type="submission" date="2018-05" db="EMBL/GenBank/DDBJ databases">
        <authorList>
            <person name="Lanie J.A."/>
            <person name="Ng W.-L."/>
            <person name="Kazmierczak K.M."/>
            <person name="Andrzejewski T.M."/>
            <person name="Davidsen T.M."/>
            <person name="Wayne K.J."/>
            <person name="Tettelin H."/>
            <person name="Glass J.I."/>
            <person name="Rusch D."/>
            <person name="Podicherti R."/>
            <person name="Tsui H.-C.T."/>
            <person name="Winkler M.E."/>
        </authorList>
    </citation>
    <scope>NUCLEOTIDE SEQUENCE</scope>
</reference>
<keyword evidence="1" id="KW-0812">Transmembrane</keyword>
<name>A0A383F5B2_9ZZZZ</name>
<dbReference type="AlphaFoldDB" id="A0A383F5B2"/>
<evidence type="ECO:0000313" key="2">
    <source>
        <dbReference type="EMBL" id="SVE64074.1"/>
    </source>
</evidence>
<organism evidence="2">
    <name type="scientific">marine metagenome</name>
    <dbReference type="NCBI Taxonomy" id="408172"/>
    <lineage>
        <taxon>unclassified sequences</taxon>
        <taxon>metagenomes</taxon>
        <taxon>ecological metagenomes</taxon>
    </lineage>
</organism>
<protein>
    <submittedName>
        <fullName evidence="2">Uncharacterized protein</fullName>
    </submittedName>
</protein>
<feature type="transmembrane region" description="Helical" evidence="1">
    <location>
        <begin position="6"/>
        <end position="24"/>
    </location>
</feature>